<accession>A0A6C0LWZ8</accession>
<evidence type="ECO:0000313" key="2">
    <source>
        <dbReference type="EMBL" id="QHU34271.1"/>
    </source>
</evidence>
<feature type="region of interest" description="Disordered" evidence="1">
    <location>
        <begin position="1"/>
        <end position="21"/>
    </location>
</feature>
<protein>
    <submittedName>
        <fullName evidence="2">Uncharacterized protein</fullName>
    </submittedName>
</protein>
<reference evidence="2" key="1">
    <citation type="journal article" date="2020" name="Nature">
        <title>Giant virus diversity and host interactions through global metagenomics.</title>
        <authorList>
            <person name="Schulz F."/>
            <person name="Roux S."/>
            <person name="Paez-Espino D."/>
            <person name="Jungbluth S."/>
            <person name="Walsh D.A."/>
            <person name="Denef V.J."/>
            <person name="McMahon K.D."/>
            <person name="Konstantinidis K.T."/>
            <person name="Eloe-Fadrosh E.A."/>
            <person name="Kyrpides N.C."/>
            <person name="Woyke T."/>
        </authorList>
    </citation>
    <scope>NUCLEOTIDE SEQUENCE</scope>
    <source>
        <strain evidence="2">GVMAG-S-1016713-123</strain>
    </source>
</reference>
<dbReference type="AlphaFoldDB" id="A0A6C0LWZ8"/>
<evidence type="ECO:0000256" key="1">
    <source>
        <dbReference type="SAM" id="MobiDB-lite"/>
    </source>
</evidence>
<sequence>MSARQGINSNRLTNNMSKNCGGVKKAGVPNLANYPRIVRSAVAPRVPTSVPEECDVIKSLQKMSIRYSY</sequence>
<name>A0A6C0LWZ8_9ZZZZ</name>
<proteinExistence type="predicted"/>
<dbReference type="EMBL" id="MN740568">
    <property type="protein sequence ID" value="QHU34271.1"/>
    <property type="molecule type" value="Genomic_DNA"/>
</dbReference>
<organism evidence="2">
    <name type="scientific">viral metagenome</name>
    <dbReference type="NCBI Taxonomy" id="1070528"/>
    <lineage>
        <taxon>unclassified sequences</taxon>
        <taxon>metagenomes</taxon>
        <taxon>organismal metagenomes</taxon>
    </lineage>
</organism>
<feature type="compositionally biased region" description="Polar residues" evidence="1">
    <location>
        <begin position="1"/>
        <end position="18"/>
    </location>
</feature>